<dbReference type="OrthoDB" id="341511at2759"/>
<organism evidence="1 2">
    <name type="scientific">Actinomortierella ambigua</name>
    <dbReference type="NCBI Taxonomy" id="1343610"/>
    <lineage>
        <taxon>Eukaryota</taxon>
        <taxon>Fungi</taxon>
        <taxon>Fungi incertae sedis</taxon>
        <taxon>Mucoromycota</taxon>
        <taxon>Mortierellomycotina</taxon>
        <taxon>Mortierellomycetes</taxon>
        <taxon>Mortierellales</taxon>
        <taxon>Mortierellaceae</taxon>
        <taxon>Actinomortierella</taxon>
    </lineage>
</organism>
<accession>A0A9P6QFD3</accession>
<evidence type="ECO:0000313" key="2">
    <source>
        <dbReference type="Proteomes" id="UP000807716"/>
    </source>
</evidence>
<evidence type="ECO:0000313" key="1">
    <source>
        <dbReference type="EMBL" id="KAG0264289.1"/>
    </source>
</evidence>
<reference evidence="1" key="1">
    <citation type="journal article" date="2020" name="Fungal Divers.">
        <title>Resolving the Mortierellaceae phylogeny through synthesis of multi-gene phylogenetics and phylogenomics.</title>
        <authorList>
            <person name="Vandepol N."/>
            <person name="Liber J."/>
            <person name="Desiro A."/>
            <person name="Na H."/>
            <person name="Kennedy M."/>
            <person name="Barry K."/>
            <person name="Grigoriev I.V."/>
            <person name="Miller A.N."/>
            <person name="O'Donnell K."/>
            <person name="Stajich J.E."/>
            <person name="Bonito G."/>
        </authorList>
    </citation>
    <scope>NUCLEOTIDE SEQUENCE</scope>
    <source>
        <strain evidence="1">BC1065</strain>
    </source>
</reference>
<dbReference type="EMBL" id="JAAAJB010000142">
    <property type="protein sequence ID" value="KAG0264289.1"/>
    <property type="molecule type" value="Genomic_DNA"/>
</dbReference>
<gene>
    <name evidence="1" type="ORF">DFQ27_001301</name>
</gene>
<comment type="caution">
    <text evidence="1">The sequence shown here is derived from an EMBL/GenBank/DDBJ whole genome shotgun (WGS) entry which is preliminary data.</text>
</comment>
<sequence>MFEIDFKNVDDGIHWTNVGDEIMMMESFVPTVELHQVPSRVKQGDAVWAKCRVGRLGKFAVTSEGVSMNFELHPAKKLLSKGRERSSVSVHAQVESGVVESLLDRSSSDLARMVADKKMAEFHEAIRQLRDTLENLGQIECRFQGMQGDSVVVREILSA</sequence>
<keyword evidence="2" id="KW-1185">Reference proteome</keyword>
<proteinExistence type="predicted"/>
<name>A0A9P6QFD3_9FUNG</name>
<protein>
    <submittedName>
        <fullName evidence="1">Uncharacterized protein</fullName>
    </submittedName>
</protein>
<dbReference type="AlphaFoldDB" id="A0A9P6QFD3"/>
<dbReference type="Proteomes" id="UP000807716">
    <property type="component" value="Unassembled WGS sequence"/>
</dbReference>